<dbReference type="PROSITE" id="PS00217">
    <property type="entry name" value="SUGAR_TRANSPORT_2"/>
    <property type="match status" value="1"/>
</dbReference>
<dbReference type="InterPro" id="IPR005829">
    <property type="entry name" value="Sugar_transporter_CS"/>
</dbReference>
<dbReference type="InterPro" id="IPR020846">
    <property type="entry name" value="MFS_dom"/>
</dbReference>
<keyword evidence="3 7" id="KW-0813">Transport</keyword>
<organism evidence="10">
    <name type="scientific">Aspergillus niger</name>
    <dbReference type="NCBI Taxonomy" id="5061"/>
    <lineage>
        <taxon>Eukaryota</taxon>
        <taxon>Fungi</taxon>
        <taxon>Dikarya</taxon>
        <taxon>Ascomycota</taxon>
        <taxon>Pezizomycotina</taxon>
        <taxon>Eurotiomycetes</taxon>
        <taxon>Eurotiomycetidae</taxon>
        <taxon>Eurotiales</taxon>
        <taxon>Aspergillaceae</taxon>
        <taxon>Aspergillus</taxon>
        <taxon>Aspergillus subgen. Circumdati</taxon>
    </lineage>
</organism>
<dbReference type="FunFam" id="1.20.1250.20:FF:000078">
    <property type="entry name" value="MFS maltose transporter, putative"/>
    <property type="match status" value="1"/>
</dbReference>
<dbReference type="InterPro" id="IPR036259">
    <property type="entry name" value="MFS_trans_sf"/>
</dbReference>
<sequence>MVKQSREFTVLLPEARAVIYIAGKARIQLDERTDKQLLPTNLMRLPSWEWPGVAAGDPTNHWPEVYRGLLGPSFLPSSFFILIVRRTPVVKQLPSNVEETGIEQTNDAERSLAHARFEHSLGFWKACQFYRPALFWSCFVNLAVILCGFDGALIGSLVGLTPFVRTYGRWVDGQYAVAPSWLSAFNYASYVGSVPGSLVAGIAYDKYGPRMTLAAASIGSIGSIFFQFFSEGPALLFVGELLNGFITGVYPVLANAYVSEVAPVAARGVLAAVINLSYVIGQLVASGLLKGTSTMDSKWAYKIPFASQWALPVFILSLIYFCPTPPYWLCKKGRPEQARKSIQRLTTSAVDVDAYLAHIQETLRLEESSRTKPSITDCFRGTNLRRTIISCQAFNIQALCGNILFINYAVYFFEIAGLDTSDAFSMNVGLTCMGFVGTLASYILISYAGRRTIYLWGSTVIALLLLLVGILAAVPQHNSGPAWAMSALMVVCNLIYDMSVGPLCFTVMSEVSAVNLRGVTIALSNVTVVVWSVIFAVAIPYALDTTGSNWGGKLGFLFAGIGVLDTLWCYFFLPETKGRTFEELDFMFQQKLPTRQFGKYQFTETQQIAPEA</sequence>
<dbReference type="GO" id="GO:0016020">
    <property type="term" value="C:membrane"/>
    <property type="evidence" value="ECO:0007669"/>
    <property type="project" value="UniProtKB-SubCell"/>
</dbReference>
<dbReference type="NCBIfam" id="TIGR00879">
    <property type="entry name" value="SP"/>
    <property type="match status" value="1"/>
</dbReference>
<dbReference type="KEGG" id="ang:An08g08000"/>
<feature type="transmembrane region" description="Helical" evidence="8">
    <location>
        <begin position="269"/>
        <end position="289"/>
    </location>
</feature>
<dbReference type="VEuPathDB" id="FungiDB:An08g08000"/>
<feature type="transmembrane region" description="Helical" evidence="8">
    <location>
        <begin position="309"/>
        <end position="330"/>
    </location>
</feature>
<proteinExistence type="inferred from homology"/>
<dbReference type="GeneID" id="4983119"/>
<keyword evidence="5 8" id="KW-1133">Transmembrane helix</keyword>
<feature type="transmembrane region" description="Helical" evidence="8">
    <location>
        <begin position="424"/>
        <end position="445"/>
    </location>
</feature>
<dbReference type="PANTHER" id="PTHR48022">
    <property type="entry name" value="PLASTIDIC GLUCOSE TRANSPORTER 4"/>
    <property type="match status" value="1"/>
</dbReference>
<dbReference type="InterPro" id="IPR050360">
    <property type="entry name" value="MFS_Sugar_Transporters"/>
</dbReference>
<evidence type="ECO:0000256" key="1">
    <source>
        <dbReference type="ARBA" id="ARBA00004141"/>
    </source>
</evidence>
<evidence type="ECO:0000256" key="8">
    <source>
        <dbReference type="SAM" id="Phobius"/>
    </source>
</evidence>
<dbReference type="RefSeq" id="XP_001392915.3">
    <property type="nucleotide sequence ID" value="XM_001392878.3"/>
</dbReference>
<accession>A0AAJ6VQI0</accession>
<protein>
    <recommendedName>
        <fullName evidence="9">Major facilitator superfamily (MFS) profile domain-containing protein</fullName>
    </recommendedName>
</protein>
<evidence type="ECO:0000256" key="4">
    <source>
        <dbReference type="ARBA" id="ARBA00022692"/>
    </source>
</evidence>
<dbReference type="InterPro" id="IPR003663">
    <property type="entry name" value="Sugar/inositol_transpt"/>
</dbReference>
<dbReference type="InterPro" id="IPR005828">
    <property type="entry name" value="MFS_sugar_transport-like"/>
</dbReference>
<dbReference type="AlphaFoldDB" id="A0AAJ6VQI0"/>
<name>A0AAJ6VQI0_ASPNG</name>
<feature type="transmembrane region" description="Helical" evidence="8">
    <location>
        <begin position="184"/>
        <end position="204"/>
    </location>
</feature>
<feature type="domain" description="Major facilitator superfamily (MFS) profile" evidence="9">
    <location>
        <begin position="136"/>
        <end position="577"/>
    </location>
</feature>
<keyword evidence="6 8" id="KW-0472">Membrane</keyword>
<comment type="subcellular location">
    <subcellularLocation>
        <location evidence="1">Membrane</location>
        <topology evidence="1">Multi-pass membrane protein</topology>
    </subcellularLocation>
</comment>
<evidence type="ECO:0000256" key="3">
    <source>
        <dbReference type="ARBA" id="ARBA00022448"/>
    </source>
</evidence>
<feature type="transmembrane region" description="Helical" evidence="8">
    <location>
        <begin position="519"/>
        <end position="542"/>
    </location>
</feature>
<dbReference type="Gene3D" id="1.20.1250.20">
    <property type="entry name" value="MFS general substrate transporter like domains"/>
    <property type="match status" value="1"/>
</dbReference>
<feature type="transmembrane region" description="Helical" evidence="8">
    <location>
        <begin position="452"/>
        <end position="474"/>
    </location>
</feature>
<evidence type="ECO:0000259" key="9">
    <source>
        <dbReference type="PROSITE" id="PS50850"/>
    </source>
</evidence>
<evidence type="ECO:0000256" key="6">
    <source>
        <dbReference type="ARBA" id="ARBA00023136"/>
    </source>
</evidence>
<dbReference type="SUPFAM" id="SSF103473">
    <property type="entry name" value="MFS general substrate transporter"/>
    <property type="match status" value="1"/>
</dbReference>
<gene>
    <name evidence="10" type="ORF">An08g08000</name>
</gene>
<dbReference type="PANTHER" id="PTHR48022:SF71">
    <property type="entry name" value="ALPHA-GLUCOSIDE TRANSPORTER, PUTATIVE (AFU_ORTHOLOGUE AFUA_4G02650)-RELATED"/>
    <property type="match status" value="1"/>
</dbReference>
<reference evidence="10" key="2">
    <citation type="submission" date="2025-08" db="UniProtKB">
        <authorList>
            <consortium name="RefSeq"/>
        </authorList>
    </citation>
    <scope>IDENTIFICATION</scope>
</reference>
<feature type="transmembrane region" description="Helical" evidence="8">
    <location>
        <begin position="486"/>
        <end position="507"/>
    </location>
</feature>
<evidence type="ECO:0000256" key="5">
    <source>
        <dbReference type="ARBA" id="ARBA00022989"/>
    </source>
</evidence>
<comment type="similarity">
    <text evidence="2 7">Belongs to the major facilitator superfamily. Sugar transporter (TC 2.A.1.1) family.</text>
</comment>
<feature type="transmembrane region" description="Helical" evidence="8">
    <location>
        <begin position="393"/>
        <end position="412"/>
    </location>
</feature>
<feature type="transmembrane region" description="Helical" evidence="8">
    <location>
        <begin position="133"/>
        <end position="164"/>
    </location>
</feature>
<reference evidence="10" key="1">
    <citation type="submission" date="2025-02" db="EMBL/GenBank/DDBJ databases">
        <authorList>
            <consortium name="NCBI Genome Project"/>
        </authorList>
    </citation>
    <scope>NUCLEOTIDE SEQUENCE</scope>
</reference>
<feature type="transmembrane region" description="Helical" evidence="8">
    <location>
        <begin position="554"/>
        <end position="573"/>
    </location>
</feature>
<evidence type="ECO:0000256" key="2">
    <source>
        <dbReference type="ARBA" id="ARBA00010992"/>
    </source>
</evidence>
<keyword evidence="4 8" id="KW-0812">Transmembrane</keyword>
<dbReference type="Pfam" id="PF00083">
    <property type="entry name" value="Sugar_tr"/>
    <property type="match status" value="1"/>
</dbReference>
<feature type="transmembrane region" description="Helical" evidence="8">
    <location>
        <begin position="211"/>
        <end position="229"/>
    </location>
</feature>
<evidence type="ECO:0000313" key="10">
    <source>
        <dbReference type="RefSeq" id="XP_001392915.3"/>
    </source>
</evidence>
<dbReference type="PROSITE" id="PS50850">
    <property type="entry name" value="MFS"/>
    <property type="match status" value="1"/>
</dbReference>
<feature type="transmembrane region" description="Helical" evidence="8">
    <location>
        <begin position="235"/>
        <end position="257"/>
    </location>
</feature>
<evidence type="ECO:0000256" key="7">
    <source>
        <dbReference type="RuleBase" id="RU003346"/>
    </source>
</evidence>